<accession>A0AB33Z6G9</accession>
<name>A0AB33Z6G9_HELPX</name>
<evidence type="ECO:0000313" key="2">
    <source>
        <dbReference type="Proteomes" id="UP000015893"/>
    </source>
</evidence>
<evidence type="ECO:0000313" key="1">
    <source>
        <dbReference type="EMBL" id="EQK94730.1"/>
    </source>
</evidence>
<organism evidence="1 2">
    <name type="scientific">Helicobacter pylori UM037</name>
    <dbReference type="NCBI Taxonomy" id="1321939"/>
    <lineage>
        <taxon>Bacteria</taxon>
        <taxon>Pseudomonadati</taxon>
        <taxon>Campylobacterota</taxon>
        <taxon>Epsilonproteobacteria</taxon>
        <taxon>Campylobacterales</taxon>
        <taxon>Helicobacteraceae</taxon>
        <taxon>Helicobacter</taxon>
    </lineage>
</organism>
<comment type="caution">
    <text evidence="1">The sequence shown here is derived from an EMBL/GenBank/DDBJ whole genome shotgun (WGS) entry which is preliminary data.</text>
</comment>
<dbReference type="RefSeq" id="WP_015644484.1">
    <property type="nucleotide sequence ID" value="NC_021217.3"/>
</dbReference>
<gene>
    <name evidence="1" type="ORF">N198_06880</name>
</gene>
<dbReference type="AlphaFoldDB" id="A0AB33Z6G9"/>
<dbReference type="Proteomes" id="UP000015893">
    <property type="component" value="Unassembled WGS sequence"/>
</dbReference>
<protein>
    <submittedName>
        <fullName evidence="1">Uncharacterized protein</fullName>
    </submittedName>
</protein>
<dbReference type="EMBL" id="AUSI01000028">
    <property type="protein sequence ID" value="EQK94730.1"/>
    <property type="molecule type" value="Genomic_DNA"/>
</dbReference>
<reference evidence="1 2" key="1">
    <citation type="journal article" date="2013" name="Genome Announc.">
        <title>Multiple genome sequences of Helicobacter pylori strains of diverse disease and antibiotic resistance backgrounds from Malaysia.</title>
        <authorList>
            <person name="Rehvathy V."/>
            <person name="Tan M.H."/>
            <person name="Gunaletchumy S.P."/>
            <person name="Teh X."/>
            <person name="Wang S."/>
            <person name="Baybayan P."/>
            <person name="Singh S."/>
            <person name="Ashby M."/>
            <person name="Kaakoush N.O."/>
            <person name="Mitchell H.M."/>
            <person name="Croft L.J."/>
            <person name="Goh K.L."/>
            <person name="Loke M.F."/>
            <person name="Vadivelu J."/>
        </authorList>
    </citation>
    <scope>NUCLEOTIDE SEQUENCE [LARGE SCALE GENOMIC DNA]</scope>
    <source>
        <strain evidence="1 2">UM037</strain>
    </source>
</reference>
<proteinExistence type="predicted"/>
<sequence>MKTEPFYFSSMNFIRILKILCSINTTKRVLRRFKKGLKNKFVLLKDGILKDDKGIKEYPK</sequence>